<proteinExistence type="predicted"/>
<dbReference type="EMBL" id="FNEK01000159">
    <property type="protein sequence ID" value="SDM06114.1"/>
    <property type="molecule type" value="Genomic_DNA"/>
</dbReference>
<protein>
    <submittedName>
        <fullName evidence="1">Uncharacterized protein</fullName>
    </submittedName>
</protein>
<accession>A0A1G9Q4Y9</accession>
<organism evidence="1 2">
    <name type="scientific">Aliiruegeria lutimaris</name>
    <dbReference type="NCBI Taxonomy" id="571298"/>
    <lineage>
        <taxon>Bacteria</taxon>
        <taxon>Pseudomonadati</taxon>
        <taxon>Pseudomonadota</taxon>
        <taxon>Alphaproteobacteria</taxon>
        <taxon>Rhodobacterales</taxon>
        <taxon>Roseobacteraceae</taxon>
        <taxon>Aliiruegeria</taxon>
    </lineage>
</organism>
<evidence type="ECO:0000313" key="2">
    <source>
        <dbReference type="Proteomes" id="UP000199382"/>
    </source>
</evidence>
<evidence type="ECO:0000313" key="1">
    <source>
        <dbReference type="EMBL" id="SDM06114.1"/>
    </source>
</evidence>
<dbReference type="OrthoDB" id="7863531at2"/>
<dbReference type="STRING" id="571298.SAMN04488026_11592"/>
<name>A0A1G9Q4Y9_9RHOB</name>
<reference evidence="1 2" key="1">
    <citation type="submission" date="2016-10" db="EMBL/GenBank/DDBJ databases">
        <authorList>
            <person name="de Groot N.N."/>
        </authorList>
    </citation>
    <scope>NUCLEOTIDE SEQUENCE [LARGE SCALE GENOMIC DNA]</scope>
    <source>
        <strain evidence="1 2">DSM 25294</strain>
    </source>
</reference>
<sequence>MILRNDLPELTDLILALSLDHPSLREALSDYELACSSENDETLSSELRAEWANIRKELVREIERQARRISATPDQQRTIE</sequence>
<gene>
    <name evidence="1" type="ORF">SAMN04488026_11592</name>
</gene>
<keyword evidence="2" id="KW-1185">Reference proteome</keyword>
<dbReference type="RefSeq" id="WP_139188620.1">
    <property type="nucleotide sequence ID" value="NZ_FNEK01000159.1"/>
</dbReference>
<dbReference type="Proteomes" id="UP000199382">
    <property type="component" value="Unassembled WGS sequence"/>
</dbReference>
<dbReference type="AlphaFoldDB" id="A0A1G9Q4Y9"/>